<reference evidence="3" key="2">
    <citation type="submission" date="2022-11" db="EMBL/GenBank/DDBJ databases">
        <title>Draft genome sequencing of Pseudomonas atacamensis RS3R1.</title>
        <authorList>
            <person name="Furuya T."/>
            <person name="Kaneko H."/>
        </authorList>
    </citation>
    <scope>NUCLEOTIDE SEQUENCE</scope>
    <source>
        <strain evidence="3">RS3R-1</strain>
    </source>
</reference>
<dbReference type="RefSeq" id="WP_281895561.1">
    <property type="nucleotide sequence ID" value="NZ_BSCQ01000046.1"/>
</dbReference>
<dbReference type="InterPro" id="IPR001173">
    <property type="entry name" value="Glyco_trans_2-like"/>
</dbReference>
<dbReference type="InterPro" id="IPR029044">
    <property type="entry name" value="Nucleotide-diphossugar_trans"/>
</dbReference>
<dbReference type="SUPFAM" id="SSF53448">
    <property type="entry name" value="Nucleotide-diphospho-sugar transferases"/>
    <property type="match status" value="1"/>
</dbReference>
<dbReference type="EMBL" id="BSCQ01000046">
    <property type="protein sequence ID" value="GLH45271.1"/>
    <property type="molecule type" value="Genomic_DNA"/>
</dbReference>
<dbReference type="PANTHER" id="PTHR22916">
    <property type="entry name" value="GLYCOSYLTRANSFERASE"/>
    <property type="match status" value="1"/>
</dbReference>
<feature type="domain" description="Glycosyltransferase 2-like" evidence="2">
    <location>
        <begin position="5"/>
        <end position="134"/>
    </location>
</feature>
<name>A0ABQ5PP94_9PSED</name>
<evidence type="ECO:0000256" key="1">
    <source>
        <dbReference type="ARBA" id="ARBA00022519"/>
    </source>
</evidence>
<keyword evidence="1" id="KW-1003">Cell membrane</keyword>
<gene>
    <name evidence="3" type="ORF">RS3R1_43590</name>
</gene>
<dbReference type="Pfam" id="PF00535">
    <property type="entry name" value="Glycos_transf_2"/>
    <property type="match status" value="1"/>
</dbReference>
<organism evidence="3 4">
    <name type="scientific">Pseudomonas atacamensis</name>
    <dbReference type="NCBI Taxonomy" id="2565368"/>
    <lineage>
        <taxon>Bacteria</taxon>
        <taxon>Pseudomonadati</taxon>
        <taxon>Pseudomonadota</taxon>
        <taxon>Gammaproteobacteria</taxon>
        <taxon>Pseudomonadales</taxon>
        <taxon>Pseudomonadaceae</taxon>
        <taxon>Pseudomonas</taxon>
    </lineage>
</organism>
<dbReference type="Proteomes" id="UP001145022">
    <property type="component" value="Unassembled WGS sequence"/>
</dbReference>
<evidence type="ECO:0000313" key="3">
    <source>
        <dbReference type="EMBL" id="GLH45271.1"/>
    </source>
</evidence>
<proteinExistence type="predicted"/>
<reference evidence="3" key="3">
    <citation type="journal article" date="2023" name="J. Biotechnol.">
        <title>Draft Genome Sequences of Endophytic Pseudomonas Strains, Isolated from the Interior of Brassicaceae Plants.</title>
        <authorList>
            <person name="Kaneko H."/>
            <person name="Furuya T."/>
        </authorList>
    </citation>
    <scope>NUCLEOTIDE SEQUENCE</scope>
    <source>
        <strain evidence="3">RS3R-1</strain>
    </source>
</reference>
<keyword evidence="1" id="KW-0997">Cell inner membrane</keyword>
<comment type="caution">
    <text evidence="3">The sequence shown here is derived from an EMBL/GenBank/DDBJ whole genome shotgun (WGS) entry which is preliminary data.</text>
</comment>
<sequence>MPKTSVIVCTYNGQSYLREQLESLIKQDALPDEIIIIDDASTDDSWKIICEFKNANTDVCIRAFINHENIGFVDNFSKAALLATHELIFFCDQDDVWSEIKISSITQLFINDPLLTCVHTNAEVVNERLESSNQDLFKALKITKHEMGAMQAGNYFEVLVRRNVVTGATMVIRKDLLIKSLPIPPGWIHDEWISIFNSTVGKVALHNSKLIKYRIHDKNTLGLGSGNSILKNLLVRDSVESFYADRISKLTQLRGIEICATEQSQYLDSYIAHLRFRLLVTTLPLPKRIGLITKKILDGSYKTFGRGIFSAARDFFS</sequence>
<keyword evidence="4" id="KW-1185">Reference proteome</keyword>
<evidence type="ECO:0000259" key="2">
    <source>
        <dbReference type="Pfam" id="PF00535"/>
    </source>
</evidence>
<keyword evidence="1" id="KW-0472">Membrane</keyword>
<protein>
    <recommendedName>
        <fullName evidence="2">Glycosyltransferase 2-like domain-containing protein</fullName>
    </recommendedName>
</protein>
<dbReference type="PANTHER" id="PTHR22916:SF3">
    <property type="entry name" value="UDP-GLCNAC:BETAGAL BETA-1,3-N-ACETYLGLUCOSAMINYLTRANSFERASE-LIKE PROTEIN 1"/>
    <property type="match status" value="1"/>
</dbReference>
<dbReference type="Gene3D" id="3.90.550.10">
    <property type="entry name" value="Spore Coat Polysaccharide Biosynthesis Protein SpsA, Chain A"/>
    <property type="match status" value="1"/>
</dbReference>
<evidence type="ECO:0000313" key="4">
    <source>
        <dbReference type="Proteomes" id="UP001145022"/>
    </source>
</evidence>
<reference evidence="3" key="1">
    <citation type="journal article" date="2021" name="Sci. Rep.">
        <title>An efficient direct screening system for microorganisms that activate plant immune responses based on plant-microbe interactions using cultured plant cells.</title>
        <authorList>
            <person name="Kurokawa M."/>
            <person name="Nakano M."/>
            <person name="Kitahata N."/>
            <person name="Kuchitsu K."/>
            <person name="Furuya T."/>
        </authorList>
    </citation>
    <scope>NUCLEOTIDE SEQUENCE</scope>
    <source>
        <strain evidence="3">RS3R-1</strain>
    </source>
</reference>
<accession>A0ABQ5PP94</accession>